<reference evidence="2 7" key="2">
    <citation type="submission" date="2020-08" db="EMBL/GenBank/DDBJ databases">
        <title>Amycolatopsis echigonensis JCM 21831.</title>
        <authorList>
            <person name="Tedsree N."/>
            <person name="Kuncharoen N."/>
            <person name="Likhitwitayawuid K."/>
            <person name="Tanasupawat S."/>
        </authorList>
    </citation>
    <scope>NUCLEOTIDE SEQUENCE [LARGE SCALE GENOMIC DNA]</scope>
    <source>
        <strain evidence="2 7">JCM 21831</strain>
    </source>
</reference>
<dbReference type="AlphaFoldDB" id="A0A2N3WFA8"/>
<dbReference type="EMBL" id="JACJHR010000198">
    <property type="protein sequence ID" value="MBB2506472.1"/>
    <property type="molecule type" value="Genomic_DNA"/>
</dbReference>
<dbReference type="Gene3D" id="1.10.10.60">
    <property type="entry name" value="Homeodomain-like"/>
    <property type="match status" value="1"/>
</dbReference>
<gene>
    <name evidence="5" type="ORF">ATK30_0783</name>
    <name evidence="3" type="ORF">ATK30_3318</name>
    <name evidence="4" type="ORF">ATK30_3359</name>
    <name evidence="2" type="ORF">H5411_46145</name>
</gene>
<dbReference type="EMBL" id="PJMY01000002">
    <property type="protein sequence ID" value="PKV99798.1"/>
    <property type="molecule type" value="Genomic_DNA"/>
</dbReference>
<keyword evidence="6" id="KW-1185">Reference proteome</keyword>
<evidence type="ECO:0000313" key="7">
    <source>
        <dbReference type="Proteomes" id="UP000550260"/>
    </source>
</evidence>
<evidence type="ECO:0000313" key="3">
    <source>
        <dbReference type="EMBL" id="PKV92511.1"/>
    </source>
</evidence>
<dbReference type="RefSeq" id="WP_101434335.1">
    <property type="nucleotide sequence ID" value="NZ_JACJHR010000198.1"/>
</dbReference>
<dbReference type="EMBL" id="PJMY01000003">
    <property type="protein sequence ID" value="PKV92545.1"/>
    <property type="molecule type" value="Genomic_DNA"/>
</dbReference>
<accession>A0A2N3WFA8</accession>
<evidence type="ECO:0000313" key="5">
    <source>
        <dbReference type="EMBL" id="PKV99798.1"/>
    </source>
</evidence>
<reference evidence="3 6" key="1">
    <citation type="submission" date="2017-12" db="EMBL/GenBank/DDBJ databases">
        <title>Sequencing the genomes of 1000 Actinobacteria strains.</title>
        <authorList>
            <person name="Klenk H.-P."/>
        </authorList>
    </citation>
    <scope>NUCLEOTIDE SEQUENCE [LARGE SCALE GENOMIC DNA]</scope>
    <source>
        <strain evidence="3 6">DSM 45165</strain>
    </source>
</reference>
<evidence type="ECO:0000313" key="2">
    <source>
        <dbReference type="EMBL" id="MBB2506472.1"/>
    </source>
</evidence>
<sequence>MLADNPRHLAEHARQRHDQTLHRAQQALAELADAGEQVTVAQLANRAGVSRSWIYTQPALRDRIRQLQQHRASAGFVRDTATRATDDSLRQRLALAHERINQLRTENQQLRDALAHAHGQLRAARLSTGDR</sequence>
<organism evidence="3 6">
    <name type="scientific">Amycolatopsis echigonensis</name>
    <dbReference type="NCBI Taxonomy" id="2576905"/>
    <lineage>
        <taxon>Bacteria</taxon>
        <taxon>Bacillati</taxon>
        <taxon>Actinomycetota</taxon>
        <taxon>Actinomycetes</taxon>
        <taxon>Pseudonocardiales</taxon>
        <taxon>Pseudonocardiaceae</taxon>
        <taxon>Amycolatopsis</taxon>
    </lineage>
</organism>
<dbReference type="EMBL" id="PJMY01000003">
    <property type="protein sequence ID" value="PKV92511.1"/>
    <property type="molecule type" value="Genomic_DNA"/>
</dbReference>
<keyword evidence="1" id="KW-0175">Coiled coil</keyword>
<dbReference type="Proteomes" id="UP000233750">
    <property type="component" value="Unassembled WGS sequence"/>
</dbReference>
<name>A0A2N3WFA8_9PSEU</name>
<protein>
    <submittedName>
        <fullName evidence="2">Transposase</fullName>
    </submittedName>
</protein>
<evidence type="ECO:0000313" key="4">
    <source>
        <dbReference type="EMBL" id="PKV92545.1"/>
    </source>
</evidence>
<proteinExistence type="predicted"/>
<dbReference type="OrthoDB" id="3400214at2"/>
<dbReference type="InterPro" id="IPR046229">
    <property type="entry name" value="TnpC-like"/>
</dbReference>
<comment type="caution">
    <text evidence="3">The sequence shown here is derived from an EMBL/GenBank/DDBJ whole genome shotgun (WGS) entry which is preliminary data.</text>
</comment>
<evidence type="ECO:0000256" key="1">
    <source>
        <dbReference type="SAM" id="Coils"/>
    </source>
</evidence>
<dbReference type="Pfam" id="PF19776">
    <property type="entry name" value="DUF6262"/>
    <property type="match status" value="1"/>
</dbReference>
<feature type="coiled-coil region" evidence="1">
    <location>
        <begin position="93"/>
        <end position="120"/>
    </location>
</feature>
<evidence type="ECO:0000313" key="6">
    <source>
        <dbReference type="Proteomes" id="UP000233750"/>
    </source>
</evidence>
<accession>A0A8E1WA80</accession>
<dbReference type="Proteomes" id="UP000550260">
    <property type="component" value="Unassembled WGS sequence"/>
</dbReference>